<dbReference type="KEGG" id="dcm:NIES806_43770"/>
<name>A0A1Z4V9S2_9CYAN</name>
<keyword evidence="2" id="KW-1185">Reference proteome</keyword>
<evidence type="ECO:0000313" key="2">
    <source>
        <dbReference type="Proteomes" id="UP000218702"/>
    </source>
</evidence>
<dbReference type="Proteomes" id="UP000218702">
    <property type="component" value="Chromosome"/>
</dbReference>
<gene>
    <name evidence="1" type="ORF">NIES806_43770</name>
</gene>
<reference evidence="1 2" key="1">
    <citation type="submission" date="2017-06" db="EMBL/GenBank/DDBJ databases">
        <title>Genome sequencing of cyanobaciteial culture collection at National Institute for Environmental Studies (NIES).</title>
        <authorList>
            <person name="Hirose Y."/>
            <person name="Shimura Y."/>
            <person name="Fujisawa T."/>
            <person name="Nakamura Y."/>
            <person name="Kawachi M."/>
        </authorList>
    </citation>
    <scope>NUCLEOTIDE SEQUENCE [LARGE SCALE GENOMIC DNA]</scope>
    <source>
        <strain evidence="1 2">NIES-806</strain>
    </source>
</reference>
<accession>A0A1Z4V9S2</accession>
<evidence type="ECO:0000313" key="1">
    <source>
        <dbReference type="EMBL" id="BAZ88143.1"/>
    </source>
</evidence>
<proteinExistence type="predicted"/>
<organism evidence="1 2">
    <name type="scientific">Dolichospermum compactum NIES-806</name>
    <dbReference type="NCBI Taxonomy" id="1973481"/>
    <lineage>
        <taxon>Bacteria</taxon>
        <taxon>Bacillati</taxon>
        <taxon>Cyanobacteriota</taxon>
        <taxon>Cyanophyceae</taxon>
        <taxon>Nostocales</taxon>
        <taxon>Aphanizomenonaceae</taxon>
        <taxon>Dolichospermum</taxon>
        <taxon>Dolichospermum compactum</taxon>
    </lineage>
</organism>
<dbReference type="AlphaFoldDB" id="A0A1Z4V9S2"/>
<sequence length="50" mass="5651">MTIASYLCITRDGLGQNKNYSLLTDLWVFVLVVLHDQKENSSGLTKFMAD</sequence>
<dbReference type="EMBL" id="AP018316">
    <property type="protein sequence ID" value="BAZ88143.1"/>
    <property type="molecule type" value="Genomic_DNA"/>
</dbReference>
<protein>
    <submittedName>
        <fullName evidence="1">Uncharacterized protein</fullName>
    </submittedName>
</protein>